<dbReference type="InterPro" id="IPR012349">
    <property type="entry name" value="Split_barrel_FMN-bd"/>
</dbReference>
<gene>
    <name evidence="1" type="ORF">N1027_00180</name>
</gene>
<organism evidence="1 2">
    <name type="scientific">Herbiconiux aconitum</name>
    <dbReference type="NCBI Taxonomy" id="2970913"/>
    <lineage>
        <taxon>Bacteria</taxon>
        <taxon>Bacillati</taxon>
        <taxon>Actinomycetota</taxon>
        <taxon>Actinomycetes</taxon>
        <taxon>Micrococcales</taxon>
        <taxon>Microbacteriaceae</taxon>
        <taxon>Herbiconiux</taxon>
    </lineage>
</organism>
<evidence type="ECO:0000313" key="1">
    <source>
        <dbReference type="EMBL" id="MCS5716550.1"/>
    </source>
</evidence>
<proteinExistence type="predicted"/>
<dbReference type="Gene3D" id="2.30.110.10">
    <property type="entry name" value="Electron Transport, Fmn-binding Protein, Chain A"/>
    <property type="match status" value="1"/>
</dbReference>
<comment type="caution">
    <text evidence="1">The sequence shown here is derived from an EMBL/GenBank/DDBJ whole genome shotgun (WGS) entry which is preliminary data.</text>
</comment>
<sequence>MIDNPYFLQSRREAAPGTAEALDEAGCWELLGSNEIGRLAVVDDRGADIFPINYLVKDEAIFFRSAPGTKIVSLTEHPGVALEADGTADRKRWSVVVRGEARRLDYDSEIEASGVRNLPTMTDSEKWNYFGITPRTVTGIRFRAVPRTSTPAEKGED</sequence>
<dbReference type="RefSeq" id="WP_259503699.1">
    <property type="nucleotide sequence ID" value="NZ_JANLCM010000001.1"/>
</dbReference>
<protein>
    <submittedName>
        <fullName evidence="1">Pyridoxamine 5'-phosphate oxidase family protein</fullName>
    </submittedName>
</protein>
<dbReference type="InterPro" id="IPR024747">
    <property type="entry name" value="Pyridox_Oxase-rel"/>
</dbReference>
<dbReference type="Pfam" id="PF12900">
    <property type="entry name" value="Pyridox_ox_2"/>
    <property type="match status" value="1"/>
</dbReference>
<evidence type="ECO:0000313" key="2">
    <source>
        <dbReference type="Proteomes" id="UP001165584"/>
    </source>
</evidence>
<dbReference type="Proteomes" id="UP001165584">
    <property type="component" value="Unassembled WGS sequence"/>
</dbReference>
<name>A0ABT2GMP9_9MICO</name>
<keyword evidence="2" id="KW-1185">Reference proteome</keyword>
<accession>A0ABT2GMP9</accession>
<reference evidence="1" key="1">
    <citation type="submission" date="2022-08" db="EMBL/GenBank/DDBJ databases">
        <authorList>
            <person name="Deng Y."/>
            <person name="Han X.-F."/>
            <person name="Zhang Y.-Q."/>
        </authorList>
    </citation>
    <scope>NUCLEOTIDE SEQUENCE</scope>
    <source>
        <strain evidence="1">CPCC 205763</strain>
    </source>
</reference>
<dbReference type="EMBL" id="JANLCM010000001">
    <property type="protein sequence ID" value="MCS5716550.1"/>
    <property type="molecule type" value="Genomic_DNA"/>
</dbReference>
<dbReference type="SUPFAM" id="SSF50475">
    <property type="entry name" value="FMN-binding split barrel"/>
    <property type="match status" value="1"/>
</dbReference>